<dbReference type="Gene3D" id="3.40.50.1820">
    <property type="entry name" value="alpha/beta hydrolase"/>
    <property type="match status" value="1"/>
</dbReference>
<keyword evidence="4" id="KW-0964">Secreted</keyword>
<feature type="domain" description="Acetylcholinesterase tetramerisation" evidence="11">
    <location>
        <begin position="600"/>
        <end position="628"/>
    </location>
</feature>
<dbReference type="PANTHER" id="PTHR43918">
    <property type="entry name" value="ACETYLCHOLINESTERASE"/>
    <property type="match status" value="1"/>
</dbReference>
<dbReference type="InterPro" id="IPR019826">
    <property type="entry name" value="Carboxylesterase_B_AS"/>
</dbReference>
<feature type="domain" description="Carboxylesterase type B" evidence="10">
    <location>
        <begin position="52"/>
        <end position="584"/>
    </location>
</feature>
<evidence type="ECO:0000256" key="7">
    <source>
        <dbReference type="ARBA" id="ARBA00023180"/>
    </source>
</evidence>
<evidence type="ECO:0000256" key="8">
    <source>
        <dbReference type="PIRSR" id="PIRSR600997-1"/>
    </source>
</evidence>
<feature type="active site" description="Charge relay system" evidence="8">
    <location>
        <position position="495"/>
    </location>
</feature>
<dbReference type="InterPro" id="IPR050654">
    <property type="entry name" value="AChE-related_enzymes"/>
</dbReference>
<reference evidence="12 13" key="1">
    <citation type="journal article" date="2021" name="Elife">
        <title>Chloroplast acquisition without the gene transfer in kleptoplastic sea slugs, Plakobranchus ocellatus.</title>
        <authorList>
            <person name="Maeda T."/>
            <person name="Takahashi S."/>
            <person name="Yoshida T."/>
            <person name="Shimamura S."/>
            <person name="Takaki Y."/>
            <person name="Nagai Y."/>
            <person name="Toyoda A."/>
            <person name="Suzuki Y."/>
            <person name="Arimoto A."/>
            <person name="Ishii H."/>
            <person name="Satoh N."/>
            <person name="Nishiyama T."/>
            <person name="Hasebe M."/>
            <person name="Maruyama T."/>
            <person name="Minagawa J."/>
            <person name="Obokata J."/>
            <person name="Shigenobu S."/>
        </authorList>
    </citation>
    <scope>NUCLEOTIDE SEQUENCE [LARGE SCALE GENOMIC DNA]</scope>
</reference>
<keyword evidence="7" id="KW-0325">Glycoprotein</keyword>
<gene>
    <name evidence="12" type="ORF">PoB_006657400</name>
</gene>
<dbReference type="AlphaFoldDB" id="A0AAV4D798"/>
<dbReference type="CDD" id="cd00312">
    <property type="entry name" value="Esterase_lipase"/>
    <property type="match status" value="1"/>
</dbReference>
<evidence type="ECO:0000313" key="12">
    <source>
        <dbReference type="EMBL" id="GFO40069.1"/>
    </source>
</evidence>
<keyword evidence="13" id="KW-1185">Reference proteome</keyword>
<dbReference type="Proteomes" id="UP000735302">
    <property type="component" value="Unassembled WGS sequence"/>
</dbReference>
<evidence type="ECO:0000259" key="11">
    <source>
        <dbReference type="Pfam" id="PF08674"/>
    </source>
</evidence>
<evidence type="ECO:0000256" key="4">
    <source>
        <dbReference type="ARBA" id="ARBA00022525"/>
    </source>
</evidence>
<evidence type="ECO:0000256" key="5">
    <source>
        <dbReference type="ARBA" id="ARBA00022801"/>
    </source>
</evidence>
<evidence type="ECO:0000256" key="6">
    <source>
        <dbReference type="ARBA" id="ARBA00023157"/>
    </source>
</evidence>
<proteinExistence type="inferred from homology"/>
<dbReference type="GO" id="GO:0006581">
    <property type="term" value="P:acetylcholine catabolic process"/>
    <property type="evidence" value="ECO:0007669"/>
    <property type="project" value="TreeGrafter"/>
</dbReference>
<dbReference type="SUPFAM" id="SSF53474">
    <property type="entry name" value="alpha/beta-Hydrolases"/>
    <property type="match status" value="1"/>
</dbReference>
<dbReference type="GO" id="GO:0019695">
    <property type="term" value="P:choline metabolic process"/>
    <property type="evidence" value="ECO:0007669"/>
    <property type="project" value="TreeGrafter"/>
</dbReference>
<dbReference type="GO" id="GO:0005886">
    <property type="term" value="C:plasma membrane"/>
    <property type="evidence" value="ECO:0007669"/>
    <property type="project" value="TreeGrafter"/>
</dbReference>
<dbReference type="InterPro" id="IPR002018">
    <property type="entry name" value="CarbesteraseB"/>
</dbReference>
<organism evidence="12 13">
    <name type="scientific">Plakobranchus ocellatus</name>
    <dbReference type="NCBI Taxonomy" id="259542"/>
    <lineage>
        <taxon>Eukaryota</taxon>
        <taxon>Metazoa</taxon>
        <taxon>Spiralia</taxon>
        <taxon>Lophotrochozoa</taxon>
        <taxon>Mollusca</taxon>
        <taxon>Gastropoda</taxon>
        <taxon>Heterobranchia</taxon>
        <taxon>Euthyneura</taxon>
        <taxon>Panpulmonata</taxon>
        <taxon>Sacoglossa</taxon>
        <taxon>Placobranchoidea</taxon>
        <taxon>Plakobranchidae</taxon>
        <taxon>Plakobranchus</taxon>
    </lineage>
</organism>
<evidence type="ECO:0000313" key="13">
    <source>
        <dbReference type="Proteomes" id="UP000735302"/>
    </source>
</evidence>
<comment type="subcellular location">
    <subcellularLocation>
        <location evidence="1">Secreted</location>
    </subcellularLocation>
</comment>
<dbReference type="EC" id="3.1.1.-" evidence="9"/>
<dbReference type="InterPro" id="IPR000997">
    <property type="entry name" value="Cholinesterase"/>
</dbReference>
<evidence type="ECO:0000259" key="10">
    <source>
        <dbReference type="Pfam" id="PF00135"/>
    </source>
</evidence>
<dbReference type="Pfam" id="PF00135">
    <property type="entry name" value="COesterase"/>
    <property type="match status" value="1"/>
</dbReference>
<dbReference type="PRINTS" id="PR00878">
    <property type="entry name" value="CHOLNESTRASE"/>
</dbReference>
<keyword evidence="3" id="KW-0719">Serine esterase</keyword>
<dbReference type="Pfam" id="PF08674">
    <property type="entry name" value="AChE_tetra"/>
    <property type="match status" value="1"/>
</dbReference>
<feature type="active site" description="Acyl-ester intermediate" evidence="8">
    <location>
        <position position="248"/>
    </location>
</feature>
<dbReference type="InterPro" id="IPR029058">
    <property type="entry name" value="AB_hydrolase_fold"/>
</dbReference>
<dbReference type="EMBL" id="BLXT01007574">
    <property type="protein sequence ID" value="GFO40069.1"/>
    <property type="molecule type" value="Genomic_DNA"/>
</dbReference>
<protein>
    <recommendedName>
        <fullName evidence="9">Carboxylic ester hydrolase</fullName>
        <ecNumber evidence="9">3.1.1.-</ecNumber>
    </recommendedName>
</protein>
<name>A0AAV4D798_9GAST</name>
<dbReference type="FunFam" id="3.40.50.1820:FF:000029">
    <property type="entry name" value="Acetylcholinesterase"/>
    <property type="match status" value="1"/>
</dbReference>
<dbReference type="InterPro" id="IPR014788">
    <property type="entry name" value="AChE_tetra"/>
</dbReference>
<feature type="active site" description="Charge relay system" evidence="8">
    <location>
        <position position="374"/>
    </location>
</feature>
<evidence type="ECO:0000256" key="9">
    <source>
        <dbReference type="RuleBase" id="RU361235"/>
    </source>
</evidence>
<comment type="caution">
    <text evidence="12">The sequence shown here is derived from an EMBL/GenBank/DDBJ whole genome shotgun (WGS) entry which is preliminary data.</text>
</comment>
<sequence>MSSSIATFYRGLTSSGRRPRHTDCLLKLSALIFTTALLLSGFAVVAVHADVDPIIETDKGKVRGVSVDANGKKVHAFYGIPYARPPLGELRFKPPVQIDPWDGVWDATRLPNSCFQTYDFNFGNFTGSTMWNANTKLSEDCLYLNVWVPRTNPPYENKAVIVWIYGGGFYSGSSTLDIYMAQILAAEKDVIVVSMQYRIGSLGFFSLDSSDAPGNAGLWDQRMALEWVSRNIHHFGGSAHNVTLMGESAGAVSVGLFLVCDLCRGYFQRAILQSGAPQVEWGVLAKEVIWERSEALANELGCPVNDDPSAAVRCLQTKDAADFPEKDNYRVMGFVQFPFVPIVDGVFIRQDPKEMLKRGMFKKVPILLGSNSNEATFFLIYFGTPFEMDTDSPVNPPLYDKAIRDTTFKYYPHFPYALNEFGKEAILFHYRNWRKPNDGIELRKSVDKAASDYYFVCKVNELAKSYARQNVPVYYYWFDQRWSANPWPKWMGVLHADEIWFTFGHPLNRSYSFTEGEKMLSRKMMTYWTNFAKTGDPNTAPGEAPLMEWPRFGEDQRYLNLSVAALNSGETWGSYPRAQECAFWEEYLPMLVAQTSDISDAEREWKLQFHTWKNRYIVDWKTQFDNFLKNYQERMGTCGGGRP</sequence>
<dbReference type="GO" id="GO:0003990">
    <property type="term" value="F:acetylcholinesterase activity"/>
    <property type="evidence" value="ECO:0007669"/>
    <property type="project" value="TreeGrafter"/>
</dbReference>
<dbReference type="PROSITE" id="PS00122">
    <property type="entry name" value="CARBOXYLESTERASE_B_1"/>
    <property type="match status" value="1"/>
</dbReference>
<evidence type="ECO:0000256" key="1">
    <source>
        <dbReference type="ARBA" id="ARBA00004613"/>
    </source>
</evidence>
<evidence type="ECO:0000256" key="3">
    <source>
        <dbReference type="ARBA" id="ARBA00022487"/>
    </source>
</evidence>
<accession>A0AAV4D798</accession>
<dbReference type="GO" id="GO:0005615">
    <property type="term" value="C:extracellular space"/>
    <property type="evidence" value="ECO:0007669"/>
    <property type="project" value="TreeGrafter"/>
</dbReference>
<keyword evidence="5 9" id="KW-0378">Hydrolase</keyword>
<comment type="similarity">
    <text evidence="2 9">Belongs to the type-B carboxylesterase/lipase family.</text>
</comment>
<keyword evidence="6" id="KW-1015">Disulfide bond</keyword>
<dbReference type="InterPro" id="IPR019819">
    <property type="entry name" value="Carboxylesterase_B_CS"/>
</dbReference>
<dbReference type="PANTHER" id="PTHR43918:SF12">
    <property type="entry name" value="ACETYLCHOLINESTERASE 1"/>
    <property type="match status" value="1"/>
</dbReference>
<dbReference type="PROSITE" id="PS00941">
    <property type="entry name" value="CARBOXYLESTERASE_B_2"/>
    <property type="match status" value="1"/>
</dbReference>
<evidence type="ECO:0000256" key="2">
    <source>
        <dbReference type="ARBA" id="ARBA00005964"/>
    </source>
</evidence>